<keyword evidence="4" id="KW-0560">Oxidoreductase</keyword>
<evidence type="ECO:0000313" key="10">
    <source>
        <dbReference type="EMBL" id="SFO55862.1"/>
    </source>
</evidence>
<name>A0A1I5I5L3_9ACTN</name>
<dbReference type="InterPro" id="IPR011766">
    <property type="entry name" value="TPP_enzyme_TPP-bd"/>
</dbReference>
<dbReference type="PANTHER" id="PTHR48084">
    <property type="entry name" value="2-OXOGLUTARATE OXIDOREDUCTASE SUBUNIT KORB-RELATED"/>
    <property type="match status" value="1"/>
</dbReference>
<dbReference type="Pfam" id="PF20169">
    <property type="entry name" value="DUF6537"/>
    <property type="match status" value="1"/>
</dbReference>
<keyword evidence="10" id="KW-0670">Pyruvate</keyword>
<dbReference type="InterPro" id="IPR051457">
    <property type="entry name" value="2-oxoacid:Fd_oxidoreductase"/>
</dbReference>
<dbReference type="STRING" id="1993.SAMN04489713_107142"/>
<dbReference type="RefSeq" id="WP_075021945.1">
    <property type="nucleotide sequence ID" value="NZ_FOVH01000007.1"/>
</dbReference>
<keyword evidence="2" id="KW-0479">Metal-binding</keyword>
<dbReference type="SUPFAM" id="SSF53323">
    <property type="entry name" value="Pyruvate-ferredoxin oxidoreductase, PFOR, domain III"/>
    <property type="match status" value="1"/>
</dbReference>
<feature type="domain" description="Thiamine pyrophosphate enzyme TPP-binding" evidence="8">
    <location>
        <begin position="451"/>
        <end position="545"/>
    </location>
</feature>
<evidence type="ECO:0000256" key="4">
    <source>
        <dbReference type="ARBA" id="ARBA00023002"/>
    </source>
</evidence>
<dbReference type="InterPro" id="IPR029061">
    <property type="entry name" value="THDP-binding"/>
</dbReference>
<dbReference type="InterPro" id="IPR002869">
    <property type="entry name" value="Pyrv_flavodox_OxRed_cen"/>
</dbReference>
<dbReference type="Gene3D" id="3.40.920.10">
    <property type="entry name" value="Pyruvate-ferredoxin oxidoreductase, PFOR, domain III"/>
    <property type="match status" value="1"/>
</dbReference>
<dbReference type="SUPFAM" id="SSF52922">
    <property type="entry name" value="TK C-terminal domain-like"/>
    <property type="match status" value="1"/>
</dbReference>
<keyword evidence="3" id="KW-0249">Electron transport</keyword>
<protein>
    <submittedName>
        <fullName evidence="10">Indolepyruvate ferredoxin oxidoreductase</fullName>
    </submittedName>
</protein>
<proteinExistence type="predicted"/>
<evidence type="ECO:0000256" key="6">
    <source>
        <dbReference type="ARBA" id="ARBA00023014"/>
    </source>
</evidence>
<dbReference type="InParanoid" id="A0A1I5I5L3"/>
<evidence type="ECO:0000256" key="5">
    <source>
        <dbReference type="ARBA" id="ARBA00023004"/>
    </source>
</evidence>
<dbReference type="InterPro" id="IPR046667">
    <property type="entry name" value="DUF6537"/>
</dbReference>
<dbReference type="PANTHER" id="PTHR48084:SF3">
    <property type="entry name" value="SUBUNIT OF PYRUVATE:FLAVODOXIN OXIDOREDUCTASE"/>
    <property type="match status" value="1"/>
</dbReference>
<keyword evidence="6" id="KW-0411">Iron-sulfur</keyword>
<dbReference type="Gene3D" id="3.40.50.970">
    <property type="match status" value="1"/>
</dbReference>
<evidence type="ECO:0000256" key="3">
    <source>
        <dbReference type="ARBA" id="ARBA00022982"/>
    </source>
</evidence>
<evidence type="ECO:0000256" key="1">
    <source>
        <dbReference type="ARBA" id="ARBA00022448"/>
    </source>
</evidence>
<dbReference type="GO" id="GO:0045333">
    <property type="term" value="P:cellular respiration"/>
    <property type="evidence" value="ECO:0007669"/>
    <property type="project" value="UniProtKB-ARBA"/>
</dbReference>
<evidence type="ECO:0000259" key="8">
    <source>
        <dbReference type="Pfam" id="PF02775"/>
    </source>
</evidence>
<dbReference type="GO" id="GO:0000287">
    <property type="term" value="F:magnesium ion binding"/>
    <property type="evidence" value="ECO:0007669"/>
    <property type="project" value="UniProtKB-ARBA"/>
</dbReference>
<dbReference type="NCBIfam" id="NF009588">
    <property type="entry name" value="PRK13029.1"/>
    <property type="match status" value="1"/>
</dbReference>
<reference evidence="10 11" key="1">
    <citation type="submission" date="2016-10" db="EMBL/GenBank/DDBJ databases">
        <authorList>
            <person name="de Groot N.N."/>
        </authorList>
    </citation>
    <scope>NUCLEOTIDE SEQUENCE [LARGE SCALE GENOMIC DNA]</scope>
    <source>
        <strain evidence="10 11">DSM 43067</strain>
    </source>
</reference>
<dbReference type="InterPro" id="IPR009014">
    <property type="entry name" value="Transketo_C/PFOR_II"/>
</dbReference>
<dbReference type="GO" id="GO:0016625">
    <property type="term" value="F:oxidoreductase activity, acting on the aldehyde or oxo group of donors, iron-sulfur protein as acceptor"/>
    <property type="evidence" value="ECO:0007669"/>
    <property type="project" value="UniProtKB-ARBA"/>
</dbReference>
<dbReference type="EMBL" id="FOVH01000007">
    <property type="protein sequence ID" value="SFO55862.1"/>
    <property type="molecule type" value="Genomic_DNA"/>
</dbReference>
<dbReference type="NCBIfam" id="NF009589">
    <property type="entry name" value="PRK13030.1"/>
    <property type="match status" value="1"/>
</dbReference>
<dbReference type="AlphaFoldDB" id="A0A1I5I5L3"/>
<keyword evidence="11" id="KW-1185">Reference proteome</keyword>
<dbReference type="SUPFAM" id="SSF52518">
    <property type="entry name" value="Thiamin diphosphate-binding fold (THDP-binding)"/>
    <property type="match status" value="2"/>
</dbReference>
<dbReference type="CDD" id="cd07034">
    <property type="entry name" value="TPP_PYR_PFOR_IOR-alpha_like"/>
    <property type="match status" value="1"/>
</dbReference>
<dbReference type="Gene3D" id="3.40.50.920">
    <property type="match status" value="1"/>
</dbReference>
<evidence type="ECO:0000259" key="9">
    <source>
        <dbReference type="Pfam" id="PF20169"/>
    </source>
</evidence>
<dbReference type="Pfam" id="PF01558">
    <property type="entry name" value="POR"/>
    <property type="match status" value="1"/>
</dbReference>
<gene>
    <name evidence="10" type="ORF">SAMN04489713_107142</name>
</gene>
<feature type="domain" description="Pyruvate/ketoisovalerate oxidoreductase catalytic" evidence="7">
    <location>
        <begin position="727"/>
        <end position="915"/>
    </location>
</feature>
<dbReference type="GO" id="GO:0051539">
    <property type="term" value="F:4 iron, 4 sulfur cluster binding"/>
    <property type="evidence" value="ECO:0007669"/>
    <property type="project" value="UniProtKB-KW"/>
</dbReference>
<sequence>MSDKTAVAQRLEDKYAVEDGQIYLSGLQALVRLPMDQRRRDERNGRNTSAFISGYEGSPLAGYDLELQRRGSRLDELGIVFTPGLNEELAATAVVGSQMVGNVAGRTVDGVAGYWFGKAPGLDRAADALRHANLAGTSPEGGALALVGDDSVAKSSTVPSASEMALAELGMPVLVPSDAQDVLDFGIHGMAMSRFSGLWVSLKIATNVADGHSTAAVGLDTPRVVVPGNIVDGKPYVHEPSLMLGQPYLAALERSMVHQRLELAGRYARANRLNRVYDASAARVGIVAAGSTYLDLRQALDSLGLAPAEAEAAGLRILRLGMVWPLDPEEIAAFSEGLDEIIVVEEKRPFIEAGIRNILYGRNGAPVVVGKTDINGSELFRADNDLGADRIATGLRRRLASHYDLPEPVATPGRSLLGRPLALLPRTPYFCSGCPHNRSTQVPDGSLVSAGIGCHGMVGLVASGQVGDVMGLTQMGGEGASWIGLSPFVETPHMFQNIGDGTFHHSGSLAVRAAVASGVNITYKLLYNSAVAMTGGQDAVGGMSVAKVSQALLAEGVAKVVITTDDVRRYRRARLPRGVAVHDRGDLVEVQRELADTPGVTVLIHDQECAAELRRKRKRGKAVEPAQRAFINGRVCEGCGDCGQKSNCLSVQPVETEFGRKTQIHQPSCNKDFSCLDGDCPSFLTVVPGEKVARGRRDAPPIDAAALPEPAQVVDPNRFSVRITGVGGTGVVTMAQVVATAAARSGFEVRALDQTGLSQKGGAVVSDLKVTREPIELAAKVGAGECDLYLGCDVLVAASEDNLGTASPERTVAVVSTAEVPTGAMVADTTVHFPAARDTLGRIGDRTRKDAGRFVDAREATLDLFGDDQYANMFLVGVALQLGALPVPADQIEATIALNGVAVERNTQAFRRGRQLIADPDSFCAALRNGGTVDANDTAEAPEAGLEDIVRLRIAELTAYHNAAYADRYASVVERVRAAEERVAGAQATTLTVEVARHLFKLMAYKDEYEVARLSVRPGLVTELEEQFGPGASYRYRLHPPVLRALGMKKKISLGPWFRIVFRALYRMRRVRGTRFDVFGYAKVRRTERALVGEYTALVEQLLERLDENNVDAVAEVAALPDMVRGYEEVKMRNVELYRAEVARKLAGLDSSGRIASPAGG</sequence>
<evidence type="ECO:0000259" key="7">
    <source>
        <dbReference type="Pfam" id="PF01558"/>
    </source>
</evidence>
<feature type="domain" description="DUF6537" evidence="9">
    <location>
        <begin position="946"/>
        <end position="1143"/>
    </location>
</feature>
<dbReference type="Pfam" id="PF02775">
    <property type="entry name" value="TPP_enzyme_C"/>
    <property type="match status" value="1"/>
</dbReference>
<organism evidence="10 11">
    <name type="scientific">Actinomadura madurae</name>
    <dbReference type="NCBI Taxonomy" id="1993"/>
    <lineage>
        <taxon>Bacteria</taxon>
        <taxon>Bacillati</taxon>
        <taxon>Actinomycetota</taxon>
        <taxon>Actinomycetes</taxon>
        <taxon>Streptosporangiales</taxon>
        <taxon>Thermomonosporaceae</taxon>
        <taxon>Actinomadura</taxon>
    </lineage>
</organism>
<accession>A0A1I5I5L3</accession>
<keyword evidence="5" id="KW-0408">Iron</keyword>
<evidence type="ECO:0000256" key="2">
    <source>
        <dbReference type="ARBA" id="ARBA00022485"/>
    </source>
</evidence>
<evidence type="ECO:0000313" key="11">
    <source>
        <dbReference type="Proteomes" id="UP000183413"/>
    </source>
</evidence>
<dbReference type="GO" id="GO:0030976">
    <property type="term" value="F:thiamine pyrophosphate binding"/>
    <property type="evidence" value="ECO:0007669"/>
    <property type="project" value="InterPro"/>
</dbReference>
<keyword evidence="1" id="KW-0813">Transport</keyword>
<keyword evidence="2" id="KW-0004">4Fe-4S</keyword>
<dbReference type="Proteomes" id="UP000183413">
    <property type="component" value="Unassembled WGS sequence"/>
</dbReference>
<dbReference type="InterPro" id="IPR019752">
    <property type="entry name" value="Pyrv/ketoisovalerate_OxRed_cat"/>
</dbReference>
<dbReference type="InterPro" id="IPR002880">
    <property type="entry name" value="Pyrv_Fd/Flavodoxin_OxRdtase_N"/>
</dbReference>